<dbReference type="Gene3D" id="1.20.5.190">
    <property type="match status" value="1"/>
</dbReference>
<evidence type="ECO:0000256" key="3">
    <source>
        <dbReference type="ARBA" id="ARBA00023123"/>
    </source>
</evidence>
<dbReference type="GO" id="GO:0016020">
    <property type="term" value="C:membrane"/>
    <property type="evidence" value="ECO:0007669"/>
    <property type="project" value="TreeGrafter"/>
</dbReference>
<dbReference type="Gene3D" id="1.20.5.4820">
    <property type="match status" value="1"/>
</dbReference>
<keyword evidence="1 6" id="KW-0547">Nucleotide-binding</keyword>
<dbReference type="GO" id="GO:0005524">
    <property type="term" value="F:ATP binding"/>
    <property type="evidence" value="ECO:0007669"/>
    <property type="project" value="UniProtKB-UniRule"/>
</dbReference>
<name>F0W4J6_9STRA</name>
<feature type="region of interest" description="Disordered" evidence="8">
    <location>
        <begin position="201"/>
        <end position="221"/>
    </location>
</feature>
<feature type="region of interest" description="Actin-binding" evidence="6">
    <location>
        <begin position="1173"/>
        <end position="1195"/>
    </location>
</feature>
<dbReference type="CDD" id="cd14904">
    <property type="entry name" value="MYSc_Myo43"/>
    <property type="match status" value="1"/>
</dbReference>
<evidence type="ECO:0000256" key="5">
    <source>
        <dbReference type="ARBA" id="ARBA00023203"/>
    </source>
</evidence>
<keyword evidence="5 6" id="KW-0009">Actin-binding</keyword>
<dbReference type="GO" id="GO:0005737">
    <property type="term" value="C:cytoplasm"/>
    <property type="evidence" value="ECO:0007669"/>
    <property type="project" value="TreeGrafter"/>
</dbReference>
<dbReference type="GO" id="GO:0007015">
    <property type="term" value="P:actin filament organization"/>
    <property type="evidence" value="ECO:0007669"/>
    <property type="project" value="TreeGrafter"/>
</dbReference>
<feature type="region of interest" description="Disordered" evidence="8">
    <location>
        <begin position="127"/>
        <end position="184"/>
    </location>
</feature>
<feature type="coiled-coil region" evidence="7">
    <location>
        <begin position="1492"/>
        <end position="1519"/>
    </location>
</feature>
<feature type="region of interest" description="Disordered" evidence="8">
    <location>
        <begin position="1147"/>
        <end position="1166"/>
    </location>
</feature>
<feature type="domain" description="Calponin-homology (CH)" evidence="9">
    <location>
        <begin position="5"/>
        <end position="110"/>
    </location>
</feature>
<dbReference type="GO" id="GO:0051015">
    <property type="term" value="F:actin filament binding"/>
    <property type="evidence" value="ECO:0007669"/>
    <property type="project" value="TreeGrafter"/>
</dbReference>
<feature type="domain" description="Myosin motor" evidence="10">
    <location>
        <begin position="615"/>
        <end position="1294"/>
    </location>
</feature>
<protein>
    <submittedName>
        <fullName evidence="11">Myosinlike protein putative</fullName>
    </submittedName>
</protein>
<dbReference type="InterPro" id="IPR027417">
    <property type="entry name" value="P-loop_NTPase"/>
</dbReference>
<accession>F0W4J6</accession>
<gene>
    <name evidence="11" type="primary">AlNc14C17G1816</name>
    <name evidence="11" type="ORF">ALNC14_021720</name>
</gene>
<organism evidence="11">
    <name type="scientific">Albugo laibachii Nc14</name>
    <dbReference type="NCBI Taxonomy" id="890382"/>
    <lineage>
        <taxon>Eukaryota</taxon>
        <taxon>Sar</taxon>
        <taxon>Stramenopiles</taxon>
        <taxon>Oomycota</taxon>
        <taxon>Peronosporomycetes</taxon>
        <taxon>Albuginales</taxon>
        <taxon>Albuginaceae</taxon>
        <taxon>Albugo</taxon>
    </lineage>
</organism>
<dbReference type="EMBL" id="FR824062">
    <property type="protein sequence ID" value="CCA16029.1"/>
    <property type="molecule type" value="Genomic_DNA"/>
</dbReference>
<dbReference type="SUPFAM" id="SSF47576">
    <property type="entry name" value="Calponin-homology domain, CH-domain"/>
    <property type="match status" value="1"/>
</dbReference>
<evidence type="ECO:0000256" key="1">
    <source>
        <dbReference type="ARBA" id="ARBA00022741"/>
    </source>
</evidence>
<evidence type="ECO:0000259" key="10">
    <source>
        <dbReference type="PROSITE" id="PS51456"/>
    </source>
</evidence>
<dbReference type="Pfam" id="PF00612">
    <property type="entry name" value="IQ"/>
    <property type="match status" value="2"/>
</dbReference>
<reference evidence="11" key="1">
    <citation type="journal article" date="2011" name="PLoS Biol.">
        <title>Gene gain and loss during evolution of obligate parasitism in the white rust pathogen of Arabidopsis thaliana.</title>
        <authorList>
            <person name="Kemen E."/>
            <person name="Gardiner A."/>
            <person name="Schultz-Larsen T."/>
            <person name="Kemen A.C."/>
            <person name="Balmuth A.L."/>
            <person name="Robert-Seilaniantz A."/>
            <person name="Bailey K."/>
            <person name="Holub E."/>
            <person name="Studholme D.J."/>
            <person name="Maclean D."/>
            <person name="Jones J.D."/>
        </authorList>
    </citation>
    <scope>NUCLEOTIDE SEQUENCE</scope>
</reference>
<dbReference type="HOGENOM" id="CLU_001990_0_0_1"/>
<keyword evidence="4 6" id="KW-0505">Motor protein</keyword>
<keyword evidence="7" id="KW-0175">Coiled coil</keyword>
<dbReference type="PROSITE" id="PS51456">
    <property type="entry name" value="MYOSIN_MOTOR"/>
    <property type="match status" value="1"/>
</dbReference>
<dbReference type="PANTHER" id="PTHR13140">
    <property type="entry name" value="MYOSIN"/>
    <property type="match status" value="1"/>
</dbReference>
<feature type="compositionally biased region" description="Polar residues" evidence="8">
    <location>
        <begin position="212"/>
        <end position="221"/>
    </location>
</feature>
<sequence length="1522" mass="172150">MATANQCEKALKAWIYEVTKQEPRPEPLIDALRNGQLLCHLANALDPTCNLKINQLMTVFHTRENISRFLDWSRAQRVGEQNLFHAEHLLDDNYAEQVFKTLILLYEQFEGGTQLTLDSYNLRDNVTKKNEKSGKKQNQGTPPPTDKVSESGRAHGKADLELGDRLEKDKTADKKPERLTPFMMGKNLIGVKAKQLSMFNKGKGKKNHDQTPKSMSPQSPVSDIISPLEENQSVWLDSPSRISAVDDGIGKSSIQGLSKLASFVKQVSSISSNNDAHELDCRENDQFVMQVDPRPMGPRKFQVNKSGTPVTVSSCKDTVPTRIEHGGDIKSTTACDASPSNYHKAEGGCGARKKFADFLKANPPTDQERKRVYGDSAQLSQASTMEKRLQPILTYEENFMLGRPTQIENPTIKVVRTNKKLMTFLQKQPSKAPVVRGFPVSVPCSVGRGEENRSRMHNFTTVPVKEVSLYPFGRRKAIKRSTGQSNFVRNRQTYRNLLQRPHFDLESKRSQFMIEQLQFKEAKVNDKSTAPSDTNFIVPGMQCYVPDDEHVWLPAQIVRCDEKSGDVEVVVSFEDGIAETRLVDLHNPKIIKAIGGPKATKVESLPLAWTGDTIEGVEDMQSLRFLNEASILYNLKKRFLASLPYTFTNTIVIALNPYKWMDSLYGDEPSKLYMKCHGLKKLQPHVYATSAAAYQHLLQTGSNQSILVSGESGAGKTETTKIIMQHLTSIAGGLDDSTVDKVIRVNPLLESFGNAKTSRNDNSSRFGKFTQLQFDASGILVGAKCEAYLLEKSRVVSLVQGERNYHIFHQLLAGASAEERQQLQLDTNKSFRYLGDSSEQTVIDGFDDAKLFTATCRSLSLIGLNNDQQFTLFKILSGLLHLGEVQFMETDEEGSASQNVEQLCVVSELLGLASTKVEGALCTRSVVARNESVTVSLSVADAEENRDSLAKAIYSKIFDWMVRRINQAIAVDDDVCSGQIGVLDIFGFEEFAHNGFEQFCINYANEKLQQKFTFDVFKTVEEEYTREGLQWDHIEYPDNREIIELIDGKMGILALMNDHLRQPRGSEEALVNKIRASAESQLDSTCIQFPKVNRTQFTINHFAGPVTYETVGFMEKHRDTLQNDLMDLVLTSELDLLTEFFGSSEAPRETKMSKSRKSTSSKKSLGTQFKSSLSQLMDNIKTTNTHYVRCIKPNANKSSTEFDNQMVIEQLRSAGVIEAIRITRSGYPSRLTPHELATKYYIMFPPSMQRRDVFQTCSAFMTAIGRRSPLEYQIGKSLIYFKGGVLEELEAMKSDFYYNEATCIQKVVLGYIQRQRFRRMIEAITALQAWSRMVLERAEYQYARNAVITIQRVWKRYLNKDLIDSEARGHSYDNMQENDFVRMSDGEWVDDEDADDRLTEGSESSFECSEPVASAYKSLKATQPSHTQLPSKQLSYESTKRDSTSYNPSVHRTLNMDEISESAKRILDAVERKENLEPISLQEENTILRWENRNLKYDLEMMREQCKDLQSIIVEINRSRKR</sequence>
<evidence type="ECO:0000256" key="4">
    <source>
        <dbReference type="ARBA" id="ARBA00023175"/>
    </source>
</evidence>
<evidence type="ECO:0000313" key="11">
    <source>
        <dbReference type="EMBL" id="CCA16029.1"/>
    </source>
</evidence>
<dbReference type="PANTHER" id="PTHR13140:SF706">
    <property type="entry name" value="DILUTE CLASS UNCONVENTIONAL MYOSIN, ISOFORM C"/>
    <property type="match status" value="1"/>
</dbReference>
<dbReference type="Gene3D" id="1.20.120.720">
    <property type="entry name" value="Myosin VI head, motor domain, U50 subdomain"/>
    <property type="match status" value="1"/>
</dbReference>
<feature type="compositionally biased region" description="Basic and acidic residues" evidence="8">
    <location>
        <begin position="147"/>
        <end position="178"/>
    </location>
</feature>
<feature type="binding site" evidence="6">
    <location>
        <begin position="710"/>
        <end position="717"/>
    </location>
    <ligand>
        <name>ATP</name>
        <dbReference type="ChEBI" id="CHEBI:30616"/>
    </ligand>
</feature>
<dbReference type="GO" id="GO:0000146">
    <property type="term" value="F:microfilament motor activity"/>
    <property type="evidence" value="ECO:0007669"/>
    <property type="project" value="TreeGrafter"/>
</dbReference>
<dbReference type="SMART" id="SM00015">
    <property type="entry name" value="IQ"/>
    <property type="match status" value="3"/>
</dbReference>
<proteinExistence type="inferred from homology"/>
<evidence type="ECO:0000256" key="6">
    <source>
        <dbReference type="PROSITE-ProRule" id="PRU00782"/>
    </source>
</evidence>
<dbReference type="InterPro" id="IPR036872">
    <property type="entry name" value="CH_dom_sf"/>
</dbReference>
<evidence type="ECO:0000259" key="9">
    <source>
        <dbReference type="PROSITE" id="PS50021"/>
    </source>
</evidence>
<dbReference type="Gene3D" id="1.10.10.820">
    <property type="match status" value="1"/>
</dbReference>
<dbReference type="InterPro" id="IPR001715">
    <property type="entry name" value="CH_dom"/>
</dbReference>
<dbReference type="Pfam" id="PF00063">
    <property type="entry name" value="Myosin_head"/>
    <property type="match status" value="1"/>
</dbReference>
<dbReference type="PROSITE" id="PS50096">
    <property type="entry name" value="IQ"/>
    <property type="match status" value="1"/>
</dbReference>
<dbReference type="InterPro" id="IPR000048">
    <property type="entry name" value="IQ_motif_EF-hand-BS"/>
</dbReference>
<dbReference type="SMART" id="SM00242">
    <property type="entry name" value="MYSc"/>
    <property type="match status" value="1"/>
</dbReference>
<dbReference type="PRINTS" id="PR00193">
    <property type="entry name" value="MYOSINHEAVY"/>
</dbReference>
<comment type="similarity">
    <text evidence="6">Belongs to the TRAFAC class myosin-kinesin ATPase superfamily. Myosin family.</text>
</comment>
<evidence type="ECO:0000256" key="2">
    <source>
        <dbReference type="ARBA" id="ARBA00022840"/>
    </source>
</evidence>
<dbReference type="GO" id="GO:0016459">
    <property type="term" value="C:myosin complex"/>
    <property type="evidence" value="ECO:0007669"/>
    <property type="project" value="UniProtKB-KW"/>
</dbReference>
<dbReference type="FunFam" id="1.10.10.820:FF:000001">
    <property type="entry name" value="Myosin heavy chain"/>
    <property type="match status" value="1"/>
</dbReference>
<dbReference type="SMART" id="SM00033">
    <property type="entry name" value="CH"/>
    <property type="match status" value="1"/>
</dbReference>
<keyword evidence="3 6" id="KW-0518">Myosin</keyword>
<dbReference type="InterPro" id="IPR036961">
    <property type="entry name" value="Kinesin_motor_dom_sf"/>
</dbReference>
<feature type="region of interest" description="Disordered" evidence="8">
    <location>
        <begin position="1419"/>
        <end position="1450"/>
    </location>
</feature>
<feature type="compositionally biased region" description="Polar residues" evidence="8">
    <location>
        <begin position="1420"/>
        <end position="1437"/>
    </location>
</feature>
<dbReference type="Gene3D" id="3.40.850.10">
    <property type="entry name" value="Kinesin motor domain"/>
    <property type="match status" value="1"/>
</dbReference>
<evidence type="ECO:0000256" key="7">
    <source>
        <dbReference type="SAM" id="Coils"/>
    </source>
</evidence>
<dbReference type="Pfam" id="PF00307">
    <property type="entry name" value="CH"/>
    <property type="match status" value="1"/>
</dbReference>
<keyword evidence="2 6" id="KW-0067">ATP-binding</keyword>
<dbReference type="CDD" id="cd00014">
    <property type="entry name" value="CH_SF"/>
    <property type="match status" value="1"/>
</dbReference>
<dbReference type="Gene3D" id="1.10.418.10">
    <property type="entry name" value="Calponin-like domain"/>
    <property type="match status" value="1"/>
</dbReference>
<dbReference type="Gene3D" id="1.20.58.530">
    <property type="match status" value="1"/>
</dbReference>
<dbReference type="SUPFAM" id="SSF52540">
    <property type="entry name" value="P-loop containing nucleoside triphosphate hydrolases"/>
    <property type="match status" value="1"/>
</dbReference>
<reference evidence="11" key="2">
    <citation type="submission" date="2011-02" db="EMBL/GenBank/DDBJ databases">
        <authorList>
            <person name="MacLean D."/>
        </authorList>
    </citation>
    <scope>NUCLEOTIDE SEQUENCE</scope>
</reference>
<evidence type="ECO:0000256" key="8">
    <source>
        <dbReference type="SAM" id="MobiDB-lite"/>
    </source>
</evidence>
<dbReference type="InterPro" id="IPR001609">
    <property type="entry name" value="Myosin_head_motor_dom-like"/>
</dbReference>
<dbReference type="PROSITE" id="PS50021">
    <property type="entry name" value="CH"/>
    <property type="match status" value="1"/>
</dbReference>